<evidence type="ECO:0000313" key="2">
    <source>
        <dbReference type="Proteomes" id="UP000232722"/>
    </source>
</evidence>
<dbReference type="VEuPathDB" id="FungiDB:RhiirA1_471673"/>
<dbReference type="PANTHER" id="PTHR31511">
    <property type="entry name" value="PROTEIN CBG23764"/>
    <property type="match status" value="1"/>
</dbReference>
<comment type="caution">
    <text evidence="1">The sequence shown here is derived from an EMBL/GenBank/DDBJ whole genome shotgun (WGS) entry which is preliminary data.</text>
</comment>
<dbReference type="Proteomes" id="UP000232722">
    <property type="component" value="Unassembled WGS sequence"/>
</dbReference>
<dbReference type="GO" id="GO:0000166">
    <property type="term" value="F:nucleotide binding"/>
    <property type="evidence" value="ECO:0007669"/>
    <property type="project" value="InterPro"/>
</dbReference>
<dbReference type="GO" id="GO:0003676">
    <property type="term" value="F:nucleic acid binding"/>
    <property type="evidence" value="ECO:0007669"/>
    <property type="project" value="InterPro"/>
</dbReference>
<reference evidence="1 2" key="2">
    <citation type="submission" date="2017-09" db="EMBL/GenBank/DDBJ databases">
        <title>Extensive intraspecific genome diversity in a model arbuscular mycorrhizal fungus.</title>
        <authorList>
            <person name="Chen E.C."/>
            <person name="Morin E."/>
            <person name="Beaudet D."/>
            <person name="Noel J."/>
            <person name="Ndikumana S."/>
            <person name="Charron P."/>
            <person name="St-Onge C."/>
            <person name="Giorgi J."/>
            <person name="Grigoriev I.V."/>
            <person name="Roux C."/>
            <person name="Martin F.M."/>
            <person name="Corradi N."/>
        </authorList>
    </citation>
    <scope>NUCLEOTIDE SEQUENCE [LARGE SCALE GENOMIC DNA]</scope>
    <source>
        <strain evidence="1 2">A5</strain>
    </source>
</reference>
<dbReference type="VEuPathDB" id="FungiDB:FUN_024986"/>
<proteinExistence type="predicted"/>
<dbReference type="Gene3D" id="3.90.1600.10">
    <property type="entry name" value="Palm domain of DNA polymerase"/>
    <property type="match status" value="1"/>
</dbReference>
<organism evidence="1 2">
    <name type="scientific">Rhizophagus irregularis</name>
    <dbReference type="NCBI Taxonomy" id="588596"/>
    <lineage>
        <taxon>Eukaryota</taxon>
        <taxon>Fungi</taxon>
        <taxon>Fungi incertae sedis</taxon>
        <taxon>Mucoromycota</taxon>
        <taxon>Glomeromycotina</taxon>
        <taxon>Glomeromycetes</taxon>
        <taxon>Glomerales</taxon>
        <taxon>Glomeraceae</taxon>
        <taxon>Rhizophagus</taxon>
    </lineage>
</organism>
<accession>A0A2N0NNI4</accession>
<dbReference type="InterPro" id="IPR023211">
    <property type="entry name" value="DNA_pol_palm_dom_sf"/>
</dbReference>
<dbReference type="InterPro" id="IPR017964">
    <property type="entry name" value="DNA-dir_DNA_pol_B_CS"/>
</dbReference>
<dbReference type="EMBL" id="LLXJ01004123">
    <property type="protein sequence ID" value="PKB96141.1"/>
    <property type="molecule type" value="Genomic_DNA"/>
</dbReference>
<evidence type="ECO:0008006" key="3">
    <source>
        <dbReference type="Google" id="ProtNLM"/>
    </source>
</evidence>
<protein>
    <recommendedName>
        <fullName evidence="3">DNA-directed DNA polymerase</fullName>
    </recommendedName>
</protein>
<name>A0A2N0NNI4_9GLOM</name>
<dbReference type="AlphaFoldDB" id="A0A2N0NNI4"/>
<dbReference type="PROSITE" id="PS00116">
    <property type="entry name" value="DNA_POLYMERASE_B"/>
    <property type="match status" value="1"/>
</dbReference>
<gene>
    <name evidence="1" type="ORF">RhiirA5_435369</name>
</gene>
<dbReference type="InterPro" id="IPR043502">
    <property type="entry name" value="DNA/RNA_pol_sf"/>
</dbReference>
<evidence type="ECO:0000313" key="1">
    <source>
        <dbReference type="EMBL" id="PKB96141.1"/>
    </source>
</evidence>
<dbReference type="SUPFAM" id="SSF56672">
    <property type="entry name" value="DNA/RNA polymerases"/>
    <property type="match status" value="1"/>
</dbReference>
<dbReference type="PANTHER" id="PTHR31511:SF12">
    <property type="entry name" value="RHO TERMINATION FACTOR N-TERMINAL DOMAIN-CONTAINING PROTEIN"/>
    <property type="match status" value="1"/>
</dbReference>
<dbReference type="VEuPathDB" id="FungiDB:RhiirFUN_013826"/>
<sequence>MNVSVYGKTMENVRKYQDVKIMKNNNERDEKAFLKKVRKPSFKYARSLGPTLVGAHMGKASVTLNKPIIVGASVLGLSKLHMYEFWYGYIKERYGDKAQLGYMDTDSFIIKIETEDVYKDMDERPDLFNLNGDQTVGKYKDETPGNVISLSMHIRAKTYHYVLADKTTNSRHKGVSKKGMGEMATNTYFPSLGGSLLDDPVDRSLMSEQEARDLAMRTDADPMTLVYRDCLFGKEVFYAKNVGIRSKDHILSLVESEKKALCPIDTKRWILSDGITTLPYGHWRNMIYKNMVKDGIPHEEAEKRAIRAKLPEKYQNESTSHIASSQQ</sequence>
<reference evidence="1 2" key="1">
    <citation type="submission" date="2016-04" db="EMBL/GenBank/DDBJ databases">
        <title>Genome analyses suggest a sexual origin of heterokaryosis in a supposedly ancient asexual fungus.</title>
        <authorList>
            <person name="Ropars J."/>
            <person name="Sedzielewska K."/>
            <person name="Noel J."/>
            <person name="Charron P."/>
            <person name="Farinelli L."/>
            <person name="Marton T."/>
            <person name="Kruger M."/>
            <person name="Pelin A."/>
            <person name="Brachmann A."/>
            <person name="Corradi N."/>
        </authorList>
    </citation>
    <scope>NUCLEOTIDE SEQUENCE [LARGE SCALE GENOMIC DNA]</scope>
    <source>
        <strain evidence="1 2">A5</strain>
    </source>
</reference>